<dbReference type="PATRIC" id="fig|1227493.4.peg.2598"/>
<dbReference type="PANTHER" id="PTHR40698:SF1">
    <property type="entry name" value="FLAGELLA-RELATED PROTEIN D-RELATED"/>
    <property type="match status" value="1"/>
</dbReference>
<comment type="subcellular location">
    <subcellularLocation>
        <location evidence="1">Archaeal flagellum</location>
    </subcellularLocation>
</comment>
<feature type="compositionally biased region" description="Polar residues" evidence="3">
    <location>
        <begin position="145"/>
        <end position="157"/>
    </location>
</feature>
<feature type="region of interest" description="Disordered" evidence="3">
    <location>
        <begin position="1"/>
        <end position="102"/>
    </location>
</feature>
<dbReference type="Pfam" id="PF04659">
    <property type="entry name" value="Arch_fla_DE"/>
    <property type="match status" value="1"/>
</dbReference>
<dbReference type="Proteomes" id="UP000011519">
    <property type="component" value="Unassembled WGS sequence"/>
</dbReference>
<evidence type="ECO:0000256" key="2">
    <source>
        <dbReference type="ARBA" id="ARBA00022440"/>
    </source>
</evidence>
<feature type="region of interest" description="Disordered" evidence="3">
    <location>
        <begin position="363"/>
        <end position="400"/>
    </location>
</feature>
<organism evidence="5 6">
    <name type="scientific">Natrialba hulunbeirensis JCM 10989</name>
    <dbReference type="NCBI Taxonomy" id="1227493"/>
    <lineage>
        <taxon>Archaea</taxon>
        <taxon>Methanobacteriati</taxon>
        <taxon>Methanobacteriota</taxon>
        <taxon>Stenosarchaea group</taxon>
        <taxon>Halobacteria</taxon>
        <taxon>Halobacteriales</taxon>
        <taxon>Natrialbaceae</taxon>
        <taxon>Natrialba</taxon>
    </lineage>
</organism>
<feature type="compositionally biased region" description="Basic and acidic residues" evidence="3">
    <location>
        <begin position="601"/>
        <end position="621"/>
    </location>
</feature>
<dbReference type="GO" id="GO:0097588">
    <property type="term" value="P:archaeal or bacterial-type flagellum-dependent cell motility"/>
    <property type="evidence" value="ECO:0007669"/>
    <property type="project" value="InterPro"/>
</dbReference>
<gene>
    <name evidence="5" type="ORF">C483_12968</name>
</gene>
<dbReference type="EMBL" id="AOIM01000035">
    <property type="protein sequence ID" value="ELY90424.1"/>
    <property type="molecule type" value="Genomic_DNA"/>
</dbReference>
<sequence length="821" mass="86445">MVLSIIGNILGDGDDDGASGRSSSGNDSDDIIGGDLAGSMSDDELLPGARTESAAGGNGGDGTGNDDLFDDGDLGGDLDGDLDGGGDDFLDDDSMSIDGMGDMSEMDDMGSMDDMDRMDGMDAMNDGGAVSSEVEARVEEMENSVGSLSSTVNTVQSENEKISESLDDIEENIRKLLEVYEMVTQGVNPFVEGDTLTDSMAGGGAAGSGDFGGQSLFDSNDGDEEDEAIDEDIANAEADDFLDESIIDDDEGFDDDDEFDDLEDDMSMDADADSDLDDADSGGDDDLSFDELKSEYDSGDADWDADADGDGNAKAEGDIDETADQSATEGTDPLEDDLGDESFADDLAVDGESTDDAASLIDDADADGDADAGTDTNADPLTTGDSTEHATDSLEHPVWDDGGRPYLETIPSEYDTEFVVMDWLEYLVSELGLNGAARTLCFYESIHWVSGSVESHLQTVLNGFGGGPDIGDPEPHSSLGVDHKRSLWWISQIATPEKKRRAFDVWVEEEGITVAQAMAAAEQHQPEAETAGTDESSTSSTSSESDTAPPVDDVSATTETNDPAAGASGAELTFDESTATDSDHESVSESVAVTNAGEHADGALDTHDTHDSPEETLKDETTVDDSADADDIELEFTTDEPLDPFAAEGDEDGSADQIDGDSEGDSISGADDDGTAATTATAADTELESSGAQKIFIEEAEADTTDSDHRNEPAGERVEPEAEVTDGGQMIWVDSDVVLSESGARLCNTRATTGGVDREARTEIAKPLVVSDEPADLEGWQVERIKLLLAPEEFDVGRERGTDREEAADEREQAREPEQEQ</sequence>
<feature type="compositionally biased region" description="Acidic residues" evidence="3">
    <location>
        <begin position="67"/>
        <end position="95"/>
    </location>
</feature>
<comment type="caution">
    <text evidence="5">The sequence shown here is derived from an EMBL/GenBank/DDBJ whole genome shotgun (WGS) entry which is preliminary data.</text>
</comment>
<feature type="compositionally biased region" description="Acidic residues" evidence="3">
    <location>
        <begin position="297"/>
        <end position="309"/>
    </location>
</feature>
<keyword evidence="6" id="KW-1185">Reference proteome</keyword>
<evidence type="ECO:0000259" key="4">
    <source>
        <dbReference type="Pfam" id="PF04659"/>
    </source>
</evidence>
<feature type="compositionally biased region" description="Low complexity" evidence="3">
    <location>
        <begin position="675"/>
        <end position="690"/>
    </location>
</feature>
<feature type="region of interest" description="Disordered" evidence="3">
    <location>
        <begin position="793"/>
        <end position="821"/>
    </location>
</feature>
<feature type="compositionally biased region" description="Low complexity" evidence="3">
    <location>
        <begin position="1"/>
        <end position="11"/>
    </location>
</feature>
<evidence type="ECO:0000256" key="1">
    <source>
        <dbReference type="ARBA" id="ARBA00004618"/>
    </source>
</evidence>
<evidence type="ECO:0000313" key="5">
    <source>
        <dbReference type="EMBL" id="ELY90424.1"/>
    </source>
</evidence>
<feature type="compositionally biased region" description="Low complexity" evidence="3">
    <location>
        <begin position="528"/>
        <end position="548"/>
    </location>
</feature>
<feature type="compositionally biased region" description="Basic and acidic residues" evidence="3">
    <location>
        <begin position="386"/>
        <end position="400"/>
    </location>
</feature>
<evidence type="ECO:0000313" key="6">
    <source>
        <dbReference type="Proteomes" id="UP000011519"/>
    </source>
</evidence>
<protein>
    <submittedName>
        <fullName evidence="5">Flagella accessory C family protein</fullName>
    </submittedName>
</protein>
<feature type="region of interest" description="Disordered" evidence="3">
    <location>
        <begin position="194"/>
        <end position="341"/>
    </location>
</feature>
<dbReference type="AlphaFoldDB" id="L9ZVR8"/>
<feature type="compositionally biased region" description="Acidic residues" evidence="3">
    <location>
        <begin position="622"/>
        <end position="674"/>
    </location>
</feature>
<feature type="compositionally biased region" description="Basic and acidic residues" evidence="3">
    <location>
        <begin position="795"/>
        <end position="821"/>
    </location>
</feature>
<keyword evidence="2" id="KW-0974">Archaeal flagellum</keyword>
<accession>L9ZVR8</accession>
<feature type="domain" description="Archaeal flagella protein FlaD/E" evidence="4">
    <location>
        <begin position="403"/>
        <end position="494"/>
    </location>
</feature>
<dbReference type="InterPro" id="IPR009205">
    <property type="entry name" value="FlaC_arc"/>
</dbReference>
<name>L9ZVR8_9EURY</name>
<dbReference type="InterPro" id="IPR052494">
    <property type="entry name" value="Flagella_assembly_related"/>
</dbReference>
<reference evidence="5 6" key="1">
    <citation type="journal article" date="2014" name="PLoS Genet.">
        <title>Phylogenetically driven sequencing of extremely halophilic archaea reveals strategies for static and dynamic osmo-response.</title>
        <authorList>
            <person name="Becker E.A."/>
            <person name="Seitzer P.M."/>
            <person name="Tritt A."/>
            <person name="Larsen D."/>
            <person name="Krusor M."/>
            <person name="Yao A.I."/>
            <person name="Wu D."/>
            <person name="Madern D."/>
            <person name="Eisen J.A."/>
            <person name="Darling A.E."/>
            <person name="Facciotti M.T."/>
        </authorList>
    </citation>
    <scope>NUCLEOTIDE SEQUENCE [LARGE SCALE GENOMIC DNA]</scope>
    <source>
        <strain evidence="5 6">JCM 10989</strain>
    </source>
</reference>
<evidence type="ECO:0000256" key="3">
    <source>
        <dbReference type="SAM" id="MobiDB-lite"/>
    </source>
</evidence>
<feature type="region of interest" description="Disordered" evidence="3">
    <location>
        <begin position="601"/>
        <end position="728"/>
    </location>
</feature>
<proteinExistence type="predicted"/>
<feature type="compositionally biased region" description="Basic and acidic residues" evidence="3">
    <location>
        <begin position="706"/>
        <end position="720"/>
    </location>
</feature>
<dbReference type="STRING" id="1227493.C483_12968"/>
<feature type="compositionally biased region" description="Acidic residues" evidence="3">
    <location>
        <begin position="363"/>
        <end position="372"/>
    </location>
</feature>
<feature type="region of interest" description="Disordered" evidence="3">
    <location>
        <begin position="119"/>
        <end position="163"/>
    </location>
</feature>
<dbReference type="GO" id="GO:0097589">
    <property type="term" value="C:archaeal-type flagellum"/>
    <property type="evidence" value="ECO:0007669"/>
    <property type="project" value="UniProtKB-SubCell"/>
</dbReference>
<feature type="compositionally biased region" description="Acidic residues" evidence="3">
    <location>
        <begin position="220"/>
        <end position="289"/>
    </location>
</feature>
<feature type="compositionally biased region" description="Low complexity" evidence="3">
    <location>
        <begin position="121"/>
        <end position="133"/>
    </location>
</feature>
<keyword evidence="5" id="KW-0969">Cilium</keyword>
<feature type="compositionally biased region" description="Gly residues" evidence="3">
    <location>
        <begin position="201"/>
        <end position="212"/>
    </location>
</feature>
<dbReference type="OrthoDB" id="121879at2157"/>
<feature type="compositionally biased region" description="Acidic residues" evidence="3">
    <location>
        <begin position="332"/>
        <end position="341"/>
    </location>
</feature>
<dbReference type="RefSeq" id="WP_006653769.1">
    <property type="nucleotide sequence ID" value="NZ_AOIM01000035.1"/>
</dbReference>
<keyword evidence="5" id="KW-0282">Flagellum</keyword>
<dbReference type="PANTHER" id="PTHR40698">
    <property type="entry name" value="FLAGELLA-RELATED PROTEIN E-RELATED-RELATED"/>
    <property type="match status" value="1"/>
</dbReference>
<keyword evidence="5" id="KW-0966">Cell projection</keyword>
<dbReference type="InterPro" id="IPR006752">
    <property type="entry name" value="Arch_fla_DE"/>
</dbReference>
<dbReference type="Pfam" id="PF05377">
    <property type="entry name" value="FlaC_arch"/>
    <property type="match status" value="1"/>
</dbReference>
<feature type="region of interest" description="Disordered" evidence="3">
    <location>
        <begin position="519"/>
        <end position="571"/>
    </location>
</feature>